<dbReference type="InterPro" id="IPR049362">
    <property type="entry name" value="TTI1_rpt"/>
</dbReference>
<evidence type="ECO:0008006" key="7">
    <source>
        <dbReference type="Google" id="ProtNLM"/>
    </source>
</evidence>
<feature type="domain" description="TTI1 C-terminal TPR" evidence="3">
    <location>
        <begin position="928"/>
        <end position="1173"/>
    </location>
</feature>
<evidence type="ECO:0000313" key="5">
    <source>
        <dbReference type="EMBL" id="PWA02652.1"/>
    </source>
</evidence>
<feature type="region of interest" description="Disordered" evidence="1">
    <location>
        <begin position="956"/>
        <end position="976"/>
    </location>
</feature>
<keyword evidence="6" id="KW-1185">Reference proteome</keyword>
<gene>
    <name evidence="5" type="ORF">BB558_001218</name>
    <name evidence="4" type="ORF">BB558_005650</name>
</gene>
<dbReference type="InterPro" id="IPR057567">
    <property type="entry name" value="TPR_TTI1_C"/>
</dbReference>
<accession>A0A2U1JC18</accession>
<comment type="caution">
    <text evidence="5">The sequence shown here is derived from an EMBL/GenBank/DDBJ whole genome shotgun (WGS) entry which is preliminary data.</text>
</comment>
<dbReference type="SUPFAM" id="SSF48371">
    <property type="entry name" value="ARM repeat"/>
    <property type="match status" value="1"/>
</dbReference>
<organism evidence="5 6">
    <name type="scientific">Smittium angustum</name>
    <dbReference type="NCBI Taxonomy" id="133377"/>
    <lineage>
        <taxon>Eukaryota</taxon>
        <taxon>Fungi</taxon>
        <taxon>Fungi incertae sedis</taxon>
        <taxon>Zoopagomycota</taxon>
        <taxon>Kickxellomycotina</taxon>
        <taxon>Harpellomycetes</taxon>
        <taxon>Harpellales</taxon>
        <taxon>Legeriomycetaceae</taxon>
        <taxon>Smittium</taxon>
    </lineage>
</organism>
<dbReference type="InterPro" id="IPR052587">
    <property type="entry name" value="TELO2-interacting_protein_1"/>
</dbReference>
<evidence type="ECO:0000313" key="6">
    <source>
        <dbReference type="Proteomes" id="UP000245591"/>
    </source>
</evidence>
<dbReference type="InterPro" id="IPR057566">
    <property type="entry name" value="TPR_TTI1_N"/>
</dbReference>
<evidence type="ECO:0000259" key="3">
    <source>
        <dbReference type="Pfam" id="PF24181"/>
    </source>
</evidence>
<dbReference type="Pfam" id="PF21547">
    <property type="entry name" value="TTI1"/>
    <property type="match status" value="1"/>
</dbReference>
<dbReference type="Pfam" id="PF24181">
    <property type="entry name" value="TPR_TTI1_C"/>
    <property type="match status" value="1"/>
</dbReference>
<dbReference type="GO" id="GO:0005737">
    <property type="term" value="C:cytoplasm"/>
    <property type="evidence" value="ECO:0007669"/>
    <property type="project" value="TreeGrafter"/>
</dbReference>
<evidence type="ECO:0000313" key="4">
    <source>
        <dbReference type="EMBL" id="PVZ98345.1"/>
    </source>
</evidence>
<reference evidence="5 6" key="1">
    <citation type="journal article" date="2018" name="MBio">
        <title>Comparative Genomics Reveals the Core Gene Toolbox for the Fungus-Insect Symbiosis.</title>
        <authorList>
            <person name="Wang Y."/>
            <person name="Stata M."/>
            <person name="Wang W."/>
            <person name="Stajich J.E."/>
            <person name="White M.M."/>
            <person name="Moncalvo J.M."/>
        </authorList>
    </citation>
    <scope>NUCLEOTIDE SEQUENCE [LARGE SCALE GENOMIC DNA]</scope>
    <source>
        <strain evidence="5 6">AUS-126-30</strain>
    </source>
</reference>
<name>A0A2U1JC18_SMIAN</name>
<dbReference type="InterPro" id="IPR016024">
    <property type="entry name" value="ARM-type_fold"/>
</dbReference>
<dbReference type="EMBL" id="MBFU01000558">
    <property type="protein sequence ID" value="PVZ98345.1"/>
    <property type="molecule type" value="Genomic_DNA"/>
</dbReference>
<dbReference type="Proteomes" id="UP000245591">
    <property type="component" value="Unassembled WGS sequence"/>
</dbReference>
<evidence type="ECO:0000256" key="1">
    <source>
        <dbReference type="SAM" id="MobiDB-lite"/>
    </source>
</evidence>
<dbReference type="Pfam" id="PF24173">
    <property type="entry name" value="TPR_TTI1_N"/>
    <property type="match status" value="1"/>
</dbReference>
<dbReference type="PANTHER" id="PTHR18460">
    <property type="entry name" value="TEL2 INTERACTING PROTEIN 1 TTI1 FAMILY MEMBER"/>
    <property type="match status" value="1"/>
</dbReference>
<protein>
    <recommendedName>
        <fullName evidence="7">TEL2-interacting protein 1</fullName>
    </recommendedName>
</protein>
<sequence>MPPDEQDTSNNIKKSLLNTILKFGGIPVPEFSKFVSASGSYFVNSKHDNAAADVLLDLWYILLREKCIIPESISKIQFSEHDQQQIIEKICSGNVIIVHEYVFETVIKILSQIFCQKSTRIEKSIYASDKNTKDWTFSPIIRRKAIELWIFVLYKINYIFGRFSPYDDAQISFISPDQFFKIDQKKNLLAFCVLGLLDNIQDSSHAEVGKISLDCLFYLIEPKSNIVELFFETDEKSNNSIAWSITPLKITREDVLNTKNKSKGILISEKSQLADFFPGIASCMINIAIGNKIPDSTQNSKTEKVYKPYKPHIRAKSLIVLRSAINVCFSDKESLKGLDRSNTKSVASSWAKHSFQTNKADNGHIQNHNMKDITHTEKNQDDSISKNAGKSRLKLWDEIASEKLLSGFNILVSLRNSHNELIKLKLIELCDLVINECSILLRNVVPLCLQTLFFLKKASGSEISDIITTVINKLIKNIQKNQIIAPQNGLISEHNSNHSNIVNSLEGWFDYVLEKFPGFIGKNDTNSQLEGFALINGYITIFLKLTEIQQSGLLIQNNINSVKGIFKMRWEDYILPALIENLNQTKNTKIVSRIESIITIEYPLKGIEEARYDMIKSAMYFIGFDFFLSSVYSRTFDKVYQNQKPLYLQIMVLILDILSKWPNDVNKIQSPTTTSNEIETDLNTTANNQTINNIFDDLITECNQFVDYQNFSNKSSVADGTIPDKFGAKNYQDLIYIMNTLESLYYACRLKGDSLIYYLDELMYPLLALNQSGLEEIGFLSEKCLLCISDCVGSTNIPNLIKDNADFILNSCTSKIRQLDLSHSTLSVLISTMRYLDPQDSIILAFDIVDYLMDAIEKVASYGLFAQNSELLVNLTSKTTMIFSGKTNRITNQSAVFSAHNFLEQCLNFFIVVTKSIKDVSDKKEKPKLYISSNKSKTLIEALKARNKRNEYLEDKVSTQNESTEADISETKEADDNVEANNNQKLAIKIIRVVQNFISFSNPNIQLLALTVLRNIIPSLSETKEGLPLINHVWPTVIECANKARDAHYDTFYVTLASLNIISDMCYYSTSWLQSRIKTDVWPCIYNYLTMCINSRAKLFSHTSVFNSTQQLLFGYINTLESVFKYTLFDEDIAYKSAKILIVLLDERFGDKICSNSFNALKTINEKHSDIVWLLCYSFGDLGGDFGDSLDGLKNGFFGLDTRELAEHTHEHRQKLFK</sequence>
<dbReference type="EMBL" id="MBFU01000067">
    <property type="protein sequence ID" value="PWA02652.1"/>
    <property type="molecule type" value="Genomic_DNA"/>
</dbReference>
<feature type="domain" description="TTI1 N-terminal TPR" evidence="2">
    <location>
        <begin position="270"/>
        <end position="455"/>
    </location>
</feature>
<proteinExistence type="predicted"/>
<dbReference type="PANTHER" id="PTHR18460:SF3">
    <property type="entry name" value="TELO2-INTERACTING PROTEIN 1 HOMOLOG"/>
    <property type="match status" value="1"/>
</dbReference>
<evidence type="ECO:0000259" key="2">
    <source>
        <dbReference type="Pfam" id="PF24173"/>
    </source>
</evidence>
<dbReference type="AlphaFoldDB" id="A0A2U1JC18"/>